<protein>
    <submittedName>
        <fullName evidence="3">N-acetyltransferase</fullName>
    </submittedName>
</protein>
<dbReference type="SUPFAM" id="SSF55729">
    <property type="entry name" value="Acyl-CoA N-acyltransferases (Nat)"/>
    <property type="match status" value="1"/>
</dbReference>
<dbReference type="Pfam" id="PF13302">
    <property type="entry name" value="Acetyltransf_3"/>
    <property type="match status" value="1"/>
</dbReference>
<dbReference type="PANTHER" id="PTHR43792:SF1">
    <property type="entry name" value="N-ACETYLTRANSFERASE DOMAIN-CONTAINING PROTEIN"/>
    <property type="match status" value="1"/>
</dbReference>
<dbReference type="InterPro" id="IPR051531">
    <property type="entry name" value="N-acetyltransferase"/>
</dbReference>
<evidence type="ECO:0000259" key="2">
    <source>
        <dbReference type="PROSITE" id="PS51186"/>
    </source>
</evidence>
<accession>A0A4Q2RKP5</accession>
<name>A0A4Q2RKP5_9HYPH</name>
<dbReference type="InterPro" id="IPR000182">
    <property type="entry name" value="GNAT_dom"/>
</dbReference>
<dbReference type="EMBL" id="QYBC01000001">
    <property type="protein sequence ID" value="RYB07853.1"/>
    <property type="molecule type" value="Genomic_DNA"/>
</dbReference>
<evidence type="ECO:0000313" key="4">
    <source>
        <dbReference type="Proteomes" id="UP000289411"/>
    </source>
</evidence>
<dbReference type="Proteomes" id="UP000289411">
    <property type="component" value="Unassembled WGS sequence"/>
</dbReference>
<gene>
    <name evidence="3" type="ORF">D3272_01675</name>
</gene>
<dbReference type="GO" id="GO:0016747">
    <property type="term" value="F:acyltransferase activity, transferring groups other than amino-acyl groups"/>
    <property type="evidence" value="ECO:0007669"/>
    <property type="project" value="InterPro"/>
</dbReference>
<reference evidence="3 4" key="2">
    <citation type="submission" date="2019-02" db="EMBL/GenBank/DDBJ databases">
        <title>'Lichenibacterium ramalinii' gen. nov. sp. nov., 'Lichenibacterium minor' gen. nov. sp. nov.</title>
        <authorList>
            <person name="Pankratov T."/>
        </authorList>
    </citation>
    <scope>NUCLEOTIDE SEQUENCE [LARGE SCALE GENOMIC DNA]</scope>
    <source>
        <strain evidence="3 4">RmlP001</strain>
    </source>
</reference>
<feature type="compositionally biased region" description="Low complexity" evidence="1">
    <location>
        <begin position="46"/>
        <end position="56"/>
    </location>
</feature>
<proteinExistence type="predicted"/>
<sequence length="265" mass="28494">MRGHDGLKRHKGSIHGRCAVLPRPHPTPLRGATFSRRREKGSPDGSRSTRVRSPASRPRRVGARPGPGDSRGPQADAGELPIAIADSPVPTLDTPRLVLRGHRLDDFAPCAALWADPEVTRFISAAPANEEEAFARFLRFPGLWAVLGFGYWAVEERDTGRYIGHVGFGDYRRAIVPPLDGPEIGWTLAAAVAGRGYATEAAGAALAWSDRHLAGRATVCIIRTDHARSIRVAEKLGYRPAGLAAYKGAACAVYRRQAPGRSSTA</sequence>
<dbReference type="PANTHER" id="PTHR43792">
    <property type="entry name" value="GNAT FAMILY, PUTATIVE (AFU_ORTHOLOGUE AFUA_3G00765)-RELATED-RELATED"/>
    <property type="match status" value="1"/>
</dbReference>
<dbReference type="InterPro" id="IPR016181">
    <property type="entry name" value="Acyl_CoA_acyltransferase"/>
</dbReference>
<comment type="caution">
    <text evidence="3">The sequence shown here is derived from an EMBL/GenBank/DDBJ whole genome shotgun (WGS) entry which is preliminary data.</text>
</comment>
<dbReference type="AlphaFoldDB" id="A0A4Q2RKP5"/>
<keyword evidence="3" id="KW-0808">Transferase</keyword>
<dbReference type="OrthoDB" id="6293260at2"/>
<feature type="domain" description="N-acetyltransferase" evidence="2">
    <location>
        <begin position="97"/>
        <end position="260"/>
    </location>
</feature>
<organism evidence="3 4">
    <name type="scientific">Lichenibacterium ramalinae</name>
    <dbReference type="NCBI Taxonomy" id="2316527"/>
    <lineage>
        <taxon>Bacteria</taxon>
        <taxon>Pseudomonadati</taxon>
        <taxon>Pseudomonadota</taxon>
        <taxon>Alphaproteobacteria</taxon>
        <taxon>Hyphomicrobiales</taxon>
        <taxon>Lichenihabitantaceae</taxon>
        <taxon>Lichenibacterium</taxon>
    </lineage>
</organism>
<evidence type="ECO:0000256" key="1">
    <source>
        <dbReference type="SAM" id="MobiDB-lite"/>
    </source>
</evidence>
<keyword evidence="4" id="KW-1185">Reference proteome</keyword>
<dbReference type="PROSITE" id="PS51186">
    <property type="entry name" value="GNAT"/>
    <property type="match status" value="1"/>
</dbReference>
<dbReference type="Gene3D" id="3.40.630.30">
    <property type="match status" value="1"/>
</dbReference>
<reference evidence="3 4" key="1">
    <citation type="submission" date="2018-09" db="EMBL/GenBank/DDBJ databases">
        <authorList>
            <person name="Grouzdev D.S."/>
            <person name="Krutkina M.S."/>
        </authorList>
    </citation>
    <scope>NUCLEOTIDE SEQUENCE [LARGE SCALE GENOMIC DNA]</scope>
    <source>
        <strain evidence="3 4">RmlP001</strain>
    </source>
</reference>
<evidence type="ECO:0000313" key="3">
    <source>
        <dbReference type="EMBL" id="RYB07853.1"/>
    </source>
</evidence>
<feature type="region of interest" description="Disordered" evidence="1">
    <location>
        <begin position="1"/>
        <end position="77"/>
    </location>
</feature>